<reference evidence="1" key="2">
    <citation type="submission" date="2022-08" db="EMBL/GenBank/DDBJ databases">
        <authorList>
            <person name="Iruegas-Bocardo F."/>
            <person name="Weisberg A.J."/>
            <person name="Riutta E.R."/>
            <person name="Kilday K."/>
            <person name="Bonkowski J.C."/>
            <person name="Creswell T."/>
            <person name="Daughtrey M.L."/>
            <person name="Rane K."/>
            <person name="Grunwald N.J."/>
            <person name="Chang J.H."/>
            <person name="Putnam M.L."/>
        </authorList>
    </citation>
    <scope>NUCLEOTIDE SEQUENCE</scope>
    <source>
        <strain evidence="1">22-338</strain>
    </source>
</reference>
<dbReference type="Proteomes" id="UP001140230">
    <property type="component" value="Unassembled WGS sequence"/>
</dbReference>
<dbReference type="AlphaFoldDB" id="A0A9X4BSH9"/>
<gene>
    <name evidence="1" type="ORF">NY667_13240</name>
</gene>
<evidence type="ECO:0000313" key="1">
    <source>
        <dbReference type="EMBL" id="MDC8638750.1"/>
    </source>
</evidence>
<evidence type="ECO:0000313" key="2">
    <source>
        <dbReference type="Proteomes" id="UP001140230"/>
    </source>
</evidence>
<comment type="caution">
    <text evidence="1">The sequence shown here is derived from an EMBL/GenBank/DDBJ whole genome shotgun (WGS) entry which is preliminary data.</text>
</comment>
<sequence length="178" mass="19882">MGRSVSYARDSVWVLYAGLPEDDRQTFCCLACGEAVVEADQAPAACPHCGHSGFRNEPAFPPDVQRDDFCEDLRAVFMQAFPSLSPCDKWLGREDYALLENGLVYIGVSQYYQLISLWCVPKPSTQWGRDTTPLAEQWAASIEDRAAWILGRSAIRLVRLGTMSNGEGVYRRIGPETR</sequence>
<protein>
    <submittedName>
        <fullName evidence="1">Uncharacterized protein</fullName>
    </submittedName>
</protein>
<proteinExistence type="predicted"/>
<organism evidence="1 2">
    <name type="scientific">Xanthomonas hortorum pv. hederae</name>
    <dbReference type="NCBI Taxonomy" id="453603"/>
    <lineage>
        <taxon>Bacteria</taxon>
        <taxon>Pseudomonadati</taxon>
        <taxon>Pseudomonadota</taxon>
        <taxon>Gammaproteobacteria</taxon>
        <taxon>Lysobacterales</taxon>
        <taxon>Lysobacteraceae</taxon>
        <taxon>Xanthomonas</taxon>
    </lineage>
</organism>
<name>A0A9X4BSH9_9XANT</name>
<dbReference type="EMBL" id="JANWTP010000040">
    <property type="protein sequence ID" value="MDC8638750.1"/>
    <property type="molecule type" value="Genomic_DNA"/>
</dbReference>
<reference evidence="1" key="1">
    <citation type="journal article" date="2022" name="Phytopathology">
        <title>Whole genome sequencing-based tracing of a 2022 introduction and outbreak of Xanthomonas hortorum pv. pelargonii.</title>
        <authorList>
            <person name="Iruegas Bocardo F."/>
            <person name="Weisberg A.J."/>
            <person name="Riutta E.R."/>
            <person name="Kilday K.B."/>
            <person name="Bonkowski J.C."/>
            <person name="Creswell T.C."/>
            <person name="Daughtrey M."/>
            <person name="Rane K.K."/>
            <person name="Grunwald N.J."/>
            <person name="Chang J.H."/>
            <person name="Putnam M."/>
        </authorList>
    </citation>
    <scope>NUCLEOTIDE SEQUENCE</scope>
    <source>
        <strain evidence="1">22-338</strain>
    </source>
</reference>
<accession>A0A9X4BSH9</accession>
<dbReference type="RefSeq" id="WP_104549212.1">
    <property type="nucleotide sequence ID" value="NZ_CP168173.1"/>
</dbReference>